<evidence type="ECO:0000256" key="4">
    <source>
        <dbReference type="ARBA" id="ARBA00022519"/>
    </source>
</evidence>
<feature type="transmembrane region" description="Helical" evidence="8">
    <location>
        <begin position="260"/>
        <end position="280"/>
    </location>
</feature>
<accession>A0ABD3QSN2</accession>
<feature type="transmembrane region" description="Helical" evidence="8">
    <location>
        <begin position="219"/>
        <end position="240"/>
    </location>
</feature>
<gene>
    <name evidence="9" type="ORF">HJC23_003427</name>
</gene>
<dbReference type="EMBL" id="JABMIG020000015">
    <property type="protein sequence ID" value="KAL3803152.1"/>
    <property type="molecule type" value="Genomic_DNA"/>
</dbReference>
<feature type="transmembrane region" description="Helical" evidence="8">
    <location>
        <begin position="94"/>
        <end position="113"/>
    </location>
</feature>
<feature type="transmembrane region" description="Helical" evidence="8">
    <location>
        <begin position="179"/>
        <end position="198"/>
    </location>
</feature>
<evidence type="ECO:0000256" key="8">
    <source>
        <dbReference type="SAM" id="Phobius"/>
    </source>
</evidence>
<keyword evidence="2" id="KW-0813">Transport</keyword>
<dbReference type="InterPro" id="IPR046513">
    <property type="entry name" value="DUF6691"/>
</dbReference>
<evidence type="ECO:0000256" key="7">
    <source>
        <dbReference type="ARBA" id="ARBA00023136"/>
    </source>
</evidence>
<keyword evidence="3" id="KW-1003">Cell membrane</keyword>
<evidence type="ECO:0000256" key="1">
    <source>
        <dbReference type="ARBA" id="ARBA00004429"/>
    </source>
</evidence>
<keyword evidence="4" id="KW-0997">Cell inner membrane</keyword>
<evidence type="ECO:0000313" key="10">
    <source>
        <dbReference type="Proteomes" id="UP001516023"/>
    </source>
</evidence>
<reference evidence="9 10" key="1">
    <citation type="journal article" date="2020" name="G3 (Bethesda)">
        <title>Improved Reference Genome for Cyclotella cryptica CCMP332, a Model for Cell Wall Morphogenesis, Salinity Adaptation, and Lipid Production in Diatoms (Bacillariophyta).</title>
        <authorList>
            <person name="Roberts W.R."/>
            <person name="Downey K.M."/>
            <person name="Ruck E.C."/>
            <person name="Traller J.C."/>
            <person name="Alverson A.J."/>
        </authorList>
    </citation>
    <scope>NUCLEOTIDE SEQUENCE [LARGE SCALE GENOMIC DNA]</scope>
    <source>
        <strain evidence="9 10">CCMP332</strain>
    </source>
</reference>
<dbReference type="AlphaFoldDB" id="A0ABD3QSN2"/>
<feature type="transmembrane region" description="Helical" evidence="8">
    <location>
        <begin position="134"/>
        <end position="159"/>
    </location>
</feature>
<evidence type="ECO:0000256" key="6">
    <source>
        <dbReference type="ARBA" id="ARBA00022989"/>
    </source>
</evidence>
<keyword evidence="10" id="KW-1185">Reference proteome</keyword>
<evidence type="ECO:0000256" key="5">
    <source>
        <dbReference type="ARBA" id="ARBA00022692"/>
    </source>
</evidence>
<dbReference type="Pfam" id="PF20398">
    <property type="entry name" value="DUF6691"/>
    <property type="match status" value="1"/>
</dbReference>
<dbReference type="Proteomes" id="UP001516023">
    <property type="component" value="Unassembled WGS sequence"/>
</dbReference>
<keyword evidence="5 8" id="KW-0812">Transmembrane</keyword>
<dbReference type="Pfam" id="PF04143">
    <property type="entry name" value="Sulf_transp"/>
    <property type="match status" value="1"/>
</dbReference>
<organism evidence="9 10">
    <name type="scientific">Cyclotella cryptica</name>
    <dbReference type="NCBI Taxonomy" id="29204"/>
    <lineage>
        <taxon>Eukaryota</taxon>
        <taxon>Sar</taxon>
        <taxon>Stramenopiles</taxon>
        <taxon>Ochrophyta</taxon>
        <taxon>Bacillariophyta</taxon>
        <taxon>Coscinodiscophyceae</taxon>
        <taxon>Thalassiosirophycidae</taxon>
        <taxon>Stephanodiscales</taxon>
        <taxon>Stephanodiscaceae</taxon>
        <taxon>Cyclotella</taxon>
    </lineage>
</organism>
<keyword evidence="6 8" id="KW-1133">Transmembrane helix</keyword>
<dbReference type="PANTHER" id="PTHR30574:SF1">
    <property type="entry name" value="SULPHUR TRANSPORT DOMAIN-CONTAINING PROTEIN"/>
    <property type="match status" value="1"/>
</dbReference>
<comment type="caution">
    <text evidence="9">The sequence shown here is derived from an EMBL/GenBank/DDBJ whole genome shotgun (WGS) entry which is preliminary data.</text>
</comment>
<proteinExistence type="predicted"/>
<dbReference type="InterPro" id="IPR007272">
    <property type="entry name" value="Sulf_transp_TsuA/YedE"/>
</dbReference>
<name>A0ABD3QSN2_9STRA</name>
<keyword evidence="7 8" id="KW-0472">Membrane</keyword>
<dbReference type="GO" id="GO:0005886">
    <property type="term" value="C:plasma membrane"/>
    <property type="evidence" value="ECO:0007669"/>
    <property type="project" value="UniProtKB-SubCell"/>
</dbReference>
<sequence>MSLNYFTPLSGLLGGSLIGLSAATLLLFNGDILGASGLASSFVLAPRATLTSSKNQWKLCFVAAFALTTRLYVTLVDPDALKDDRLGYSQNIPIVSPLGFIVGGFLVGFGTRLGNGCTTGHGICGLARLSLRSFAAVMSFMATGILSATSCSTTCPLHPYLRTSYETVAKHLPTETTVAIGTVLASVAAGAALPGILRSIPPKATPAEKEDLENHYRKIGPSIVSAAFFSLGLVISKMAVSSKIYGFLNVKGLKDGTWDPTLVCVMGGGFLVSFLSYQWVKGFQVFKHSKALECPANQKGKSACFNVPTNKTIDNRLIIGEALFGLGWGFAGLCPGPAMFLAFAGHPNVLMRWWPSFFVGSVLAEQVNSIQSNKQIKKE</sequence>
<evidence type="ECO:0000313" key="9">
    <source>
        <dbReference type="EMBL" id="KAL3803152.1"/>
    </source>
</evidence>
<feature type="transmembrane region" description="Helical" evidence="8">
    <location>
        <begin position="57"/>
        <end position="74"/>
    </location>
</feature>
<evidence type="ECO:0008006" key="11">
    <source>
        <dbReference type="Google" id="ProtNLM"/>
    </source>
</evidence>
<comment type="subcellular location">
    <subcellularLocation>
        <location evidence="1">Cell inner membrane</location>
        <topology evidence="1">Multi-pass membrane protein</topology>
    </subcellularLocation>
</comment>
<evidence type="ECO:0000256" key="2">
    <source>
        <dbReference type="ARBA" id="ARBA00022448"/>
    </source>
</evidence>
<evidence type="ECO:0000256" key="3">
    <source>
        <dbReference type="ARBA" id="ARBA00022475"/>
    </source>
</evidence>
<feature type="transmembrane region" description="Helical" evidence="8">
    <location>
        <begin position="20"/>
        <end position="45"/>
    </location>
</feature>
<dbReference type="PANTHER" id="PTHR30574">
    <property type="entry name" value="INNER MEMBRANE PROTEIN YEDE"/>
    <property type="match status" value="1"/>
</dbReference>
<protein>
    <recommendedName>
        <fullName evidence="11">Sulphur transport domain-containing protein</fullName>
    </recommendedName>
</protein>